<dbReference type="EMBL" id="BBXV01000023">
    <property type="protein sequence ID" value="GAQ17948.1"/>
    <property type="molecule type" value="Genomic_DNA"/>
</dbReference>
<dbReference type="NCBIfam" id="TIGR00138">
    <property type="entry name" value="rsmG_gidB"/>
    <property type="match status" value="1"/>
</dbReference>
<evidence type="ECO:0000256" key="4">
    <source>
        <dbReference type="ARBA" id="ARBA00022679"/>
    </source>
</evidence>
<dbReference type="Proteomes" id="UP000052946">
    <property type="component" value="Unassembled WGS sequence"/>
</dbReference>
<proteinExistence type="inferred from homology"/>
<keyword evidence="2 6" id="KW-0698">rRNA processing</keyword>
<feature type="binding site" evidence="6">
    <location>
        <position position="77"/>
    </location>
    <ligand>
        <name>S-adenosyl-L-methionine</name>
        <dbReference type="ChEBI" id="CHEBI:59789"/>
    </ligand>
</feature>
<keyword evidence="1 6" id="KW-0963">Cytoplasm</keyword>
<comment type="caution">
    <text evidence="7">The sequence shown here is derived from an EMBL/GenBank/DDBJ whole genome shotgun (WGS) entry which is preliminary data.</text>
</comment>
<name>A0A0U9HG45_9BACI</name>
<keyword evidence="4 6" id="KW-0808">Transferase</keyword>
<reference evidence="7 8" key="2">
    <citation type="journal article" date="2016" name="Genome Announc.">
        <title>Draft Genome Sequence of Oceanobacillus picturae Heshi-B3, Isolated from Fermented Rice Bran in a Traditional Japanese Seafood Dish.</title>
        <authorList>
            <person name="Akuzawa S."/>
            <person name="Nagaoka J."/>
            <person name="Kanekatsu M."/>
            <person name="Kanesaki Y."/>
            <person name="Suzuki T."/>
        </authorList>
    </citation>
    <scope>NUCLEOTIDE SEQUENCE [LARGE SCALE GENOMIC DNA]</scope>
    <source>
        <strain evidence="7 8">Heshi-B3</strain>
    </source>
</reference>
<dbReference type="PANTHER" id="PTHR31760">
    <property type="entry name" value="S-ADENOSYL-L-METHIONINE-DEPENDENT METHYLTRANSFERASES SUPERFAMILY PROTEIN"/>
    <property type="match status" value="1"/>
</dbReference>
<feature type="binding site" evidence="6">
    <location>
        <position position="147"/>
    </location>
    <ligand>
        <name>S-adenosyl-L-methionine</name>
        <dbReference type="ChEBI" id="CHEBI:59789"/>
    </ligand>
</feature>
<dbReference type="EC" id="2.1.1.-" evidence="6"/>
<keyword evidence="3 6" id="KW-0489">Methyltransferase</keyword>
<dbReference type="OrthoDB" id="9808773at2"/>
<dbReference type="PANTHER" id="PTHR31760:SF0">
    <property type="entry name" value="S-ADENOSYL-L-METHIONINE-DEPENDENT METHYLTRANSFERASES SUPERFAMILY PROTEIN"/>
    <property type="match status" value="1"/>
</dbReference>
<dbReference type="InterPro" id="IPR029063">
    <property type="entry name" value="SAM-dependent_MTases_sf"/>
</dbReference>
<dbReference type="GO" id="GO:0005829">
    <property type="term" value="C:cytosol"/>
    <property type="evidence" value="ECO:0007669"/>
    <property type="project" value="TreeGrafter"/>
</dbReference>
<dbReference type="FunFam" id="3.40.50.150:FF:000041">
    <property type="entry name" value="Ribosomal RNA small subunit methyltransferase G"/>
    <property type="match status" value="1"/>
</dbReference>
<dbReference type="Pfam" id="PF02527">
    <property type="entry name" value="GidB"/>
    <property type="match status" value="1"/>
</dbReference>
<evidence type="ECO:0000313" key="7">
    <source>
        <dbReference type="EMBL" id="GAQ17948.1"/>
    </source>
</evidence>
<dbReference type="Gene3D" id="3.40.50.150">
    <property type="entry name" value="Vaccinia Virus protein VP39"/>
    <property type="match status" value="1"/>
</dbReference>
<comment type="caution">
    <text evidence="6">Lacks conserved residue(s) required for the propagation of feature annotation.</text>
</comment>
<dbReference type="SUPFAM" id="SSF53335">
    <property type="entry name" value="S-adenosyl-L-methionine-dependent methyltransferases"/>
    <property type="match status" value="1"/>
</dbReference>
<evidence type="ECO:0000256" key="6">
    <source>
        <dbReference type="HAMAP-Rule" id="MF_00074"/>
    </source>
</evidence>
<dbReference type="RefSeq" id="WP_058950129.1">
    <property type="nucleotide sequence ID" value="NZ_BBXV01000023.1"/>
</dbReference>
<gene>
    <name evidence="6" type="primary">rsmG</name>
    <name evidence="7" type="ORF">OPHB3_1885</name>
</gene>
<comment type="subcellular location">
    <subcellularLocation>
        <location evidence="6">Cytoplasm</location>
    </subcellularLocation>
</comment>
<feature type="binding site" evidence="6">
    <location>
        <begin position="128"/>
        <end position="129"/>
    </location>
    <ligand>
        <name>S-adenosyl-L-methionine</name>
        <dbReference type="ChEBI" id="CHEBI:59789"/>
    </ligand>
</feature>
<protein>
    <recommendedName>
        <fullName evidence="6">Ribosomal RNA small subunit methyltransferase G</fullName>
        <ecNumber evidence="6">2.1.1.-</ecNumber>
    </recommendedName>
    <alternativeName>
        <fullName evidence="6">16S rRNA 7-methylguanosine methyltransferase</fullName>
        <shortName evidence="6">16S rRNA m7G methyltransferase</shortName>
    </alternativeName>
</protein>
<evidence type="ECO:0000256" key="5">
    <source>
        <dbReference type="ARBA" id="ARBA00022691"/>
    </source>
</evidence>
<organism evidence="7 8">
    <name type="scientific">Oceanobacillus picturae</name>
    <dbReference type="NCBI Taxonomy" id="171693"/>
    <lineage>
        <taxon>Bacteria</taxon>
        <taxon>Bacillati</taxon>
        <taxon>Bacillota</taxon>
        <taxon>Bacilli</taxon>
        <taxon>Bacillales</taxon>
        <taxon>Bacillaceae</taxon>
        <taxon>Oceanobacillus</taxon>
    </lineage>
</organism>
<dbReference type="GO" id="GO:0070043">
    <property type="term" value="F:rRNA (guanine-N7-)-methyltransferase activity"/>
    <property type="evidence" value="ECO:0007669"/>
    <property type="project" value="UniProtKB-UniRule"/>
</dbReference>
<keyword evidence="5 6" id="KW-0949">S-adenosyl-L-methionine</keyword>
<sequence length="238" mass="26501">MNPEEFAAALKEKGIVLTAYQLEQFATYFQTLTEWNEKINLTALTAEEDVYLKHFYDSISAAFHFDFSGPLHICDIGAGAGFPSIPLKICFPELKITIVDSLQKRIGFLNHLAAQLRLSDVAFYHDRAETFGKNSNFRESFDVVTARAVARMSVLSELCLPLVKKGGVFIAMKGSQVKEELSTGKAAVELMGGKTADTFSFTLPKEDSERSIVVIDKVRKTPKKYPRKPGTPNKEPIE</sequence>
<dbReference type="PIRSF" id="PIRSF003078">
    <property type="entry name" value="GidB"/>
    <property type="match status" value="1"/>
</dbReference>
<dbReference type="AlphaFoldDB" id="A0A0U9HG45"/>
<evidence type="ECO:0000256" key="3">
    <source>
        <dbReference type="ARBA" id="ARBA00022603"/>
    </source>
</evidence>
<feature type="binding site" evidence="6">
    <location>
        <position position="82"/>
    </location>
    <ligand>
        <name>S-adenosyl-L-methionine</name>
        <dbReference type="ChEBI" id="CHEBI:59789"/>
    </ligand>
</feature>
<comment type="function">
    <text evidence="6">Specifically methylates the N7 position of guanine in position 535 of 16S rRNA.</text>
</comment>
<evidence type="ECO:0000256" key="1">
    <source>
        <dbReference type="ARBA" id="ARBA00022490"/>
    </source>
</evidence>
<dbReference type="InterPro" id="IPR003682">
    <property type="entry name" value="rRNA_ssu_MeTfrase_G"/>
</dbReference>
<accession>A0A0U9HG45</accession>
<evidence type="ECO:0000313" key="8">
    <source>
        <dbReference type="Proteomes" id="UP000052946"/>
    </source>
</evidence>
<evidence type="ECO:0000256" key="2">
    <source>
        <dbReference type="ARBA" id="ARBA00022552"/>
    </source>
</evidence>
<reference evidence="8" key="1">
    <citation type="submission" date="2015-07" db="EMBL/GenBank/DDBJ databases">
        <title>Draft Genome Sequence of Oceanobacillus picturae Heshi-B3 that Was Isolated from Fermented Rice Bran with Aging Salted Mackerel, Which Was Named Heshiko as Traditional Fermented Seafood in Japan.</title>
        <authorList>
            <person name="Akuzawa S."/>
            <person name="Nakagawa J."/>
            <person name="Kanekatsu T."/>
            <person name="Kanesaki Y."/>
            <person name="Suzuki T."/>
        </authorList>
    </citation>
    <scope>NUCLEOTIDE SEQUENCE [LARGE SCALE GENOMIC DNA]</scope>
    <source>
        <strain evidence="8">Heshi-B3</strain>
    </source>
</reference>
<dbReference type="HAMAP" id="MF_00074">
    <property type="entry name" value="16SrRNA_methyltr_G"/>
    <property type="match status" value="1"/>
</dbReference>
<dbReference type="CDD" id="cd02440">
    <property type="entry name" value="AdoMet_MTases"/>
    <property type="match status" value="1"/>
</dbReference>
<comment type="similarity">
    <text evidence="6">Belongs to the methyltransferase superfamily. RNA methyltransferase RsmG family.</text>
</comment>